<name>A0AA86RHQ4_9EUKA</name>
<evidence type="ECO:0000313" key="2">
    <source>
        <dbReference type="EMBL" id="CAL6067027.1"/>
    </source>
</evidence>
<protein>
    <submittedName>
        <fullName evidence="2">Hypothetical_protein</fullName>
    </submittedName>
</protein>
<reference evidence="2 3" key="2">
    <citation type="submission" date="2024-07" db="EMBL/GenBank/DDBJ databases">
        <authorList>
            <person name="Akdeniz Z."/>
        </authorList>
    </citation>
    <scope>NUCLEOTIDE SEQUENCE [LARGE SCALE GENOMIC DNA]</scope>
</reference>
<dbReference type="EMBL" id="CAXDID020000265">
    <property type="protein sequence ID" value="CAL6067027.1"/>
    <property type="molecule type" value="Genomic_DNA"/>
</dbReference>
<accession>A0AA86RHQ4</accession>
<evidence type="ECO:0000313" key="3">
    <source>
        <dbReference type="Proteomes" id="UP001642409"/>
    </source>
</evidence>
<organism evidence="1">
    <name type="scientific">Hexamita inflata</name>
    <dbReference type="NCBI Taxonomy" id="28002"/>
    <lineage>
        <taxon>Eukaryota</taxon>
        <taxon>Metamonada</taxon>
        <taxon>Diplomonadida</taxon>
        <taxon>Hexamitidae</taxon>
        <taxon>Hexamitinae</taxon>
        <taxon>Hexamita</taxon>
    </lineage>
</organism>
<comment type="caution">
    <text evidence="1">The sequence shown here is derived from an EMBL/GenBank/DDBJ whole genome shotgun (WGS) entry which is preliminary data.</text>
</comment>
<keyword evidence="3" id="KW-1185">Reference proteome</keyword>
<gene>
    <name evidence="2" type="ORF">HINF_LOCUS52829</name>
    <name evidence="1" type="ORF">HINF_LOCUS62638</name>
</gene>
<proteinExistence type="predicted"/>
<sequence>MGENKRRKSNHQKANTSARHFLVCNFQTFLLVQVEQHNLNFTIFIRFCHDFIHSVLLTVTFVFTCNRVFNNSTNSIDSKQFILISIGPSHCRKGTNTRINMNQLEVIINQKLINMNQLEGQTIKLNQYLLASLMAQVCQVSYRWRQPEYKQLKRSQKAKQKQKQHENIIRSIRQCIYYFISIYKLL</sequence>
<dbReference type="EMBL" id="CATOUU010001157">
    <property type="protein sequence ID" value="CAI9974993.1"/>
    <property type="molecule type" value="Genomic_DNA"/>
</dbReference>
<evidence type="ECO:0000313" key="1">
    <source>
        <dbReference type="EMBL" id="CAI9974993.1"/>
    </source>
</evidence>
<dbReference type="AlphaFoldDB" id="A0AA86RHQ4"/>
<reference evidence="1" key="1">
    <citation type="submission" date="2023-06" db="EMBL/GenBank/DDBJ databases">
        <authorList>
            <person name="Kurt Z."/>
        </authorList>
    </citation>
    <scope>NUCLEOTIDE SEQUENCE</scope>
</reference>
<dbReference type="Proteomes" id="UP001642409">
    <property type="component" value="Unassembled WGS sequence"/>
</dbReference>